<keyword evidence="2" id="KW-1185">Reference proteome</keyword>
<organism evidence="1 2">
    <name type="scientific">Rhododendron griersonianum</name>
    <dbReference type="NCBI Taxonomy" id="479676"/>
    <lineage>
        <taxon>Eukaryota</taxon>
        <taxon>Viridiplantae</taxon>
        <taxon>Streptophyta</taxon>
        <taxon>Embryophyta</taxon>
        <taxon>Tracheophyta</taxon>
        <taxon>Spermatophyta</taxon>
        <taxon>Magnoliopsida</taxon>
        <taxon>eudicotyledons</taxon>
        <taxon>Gunneridae</taxon>
        <taxon>Pentapetalae</taxon>
        <taxon>asterids</taxon>
        <taxon>Ericales</taxon>
        <taxon>Ericaceae</taxon>
        <taxon>Ericoideae</taxon>
        <taxon>Rhodoreae</taxon>
        <taxon>Rhododendron</taxon>
    </lineage>
</organism>
<protein>
    <submittedName>
        <fullName evidence="1">Uncharacterized protein</fullName>
    </submittedName>
</protein>
<gene>
    <name evidence="1" type="ORF">RHGRI_000217</name>
</gene>
<evidence type="ECO:0000313" key="2">
    <source>
        <dbReference type="Proteomes" id="UP000823749"/>
    </source>
</evidence>
<evidence type="ECO:0000313" key="1">
    <source>
        <dbReference type="EMBL" id="KAG5563970.1"/>
    </source>
</evidence>
<proteinExistence type="predicted"/>
<name>A0AAV6LGX8_9ERIC</name>
<dbReference type="Proteomes" id="UP000823749">
    <property type="component" value="Chromosome 1"/>
</dbReference>
<dbReference type="EMBL" id="JACTNZ010000001">
    <property type="protein sequence ID" value="KAG5563970.1"/>
    <property type="molecule type" value="Genomic_DNA"/>
</dbReference>
<sequence>MRWSEAAPTPPQPLLAVKTPTFHPASNHKKTNFNFSQIHLNKDAVKATKNCMIFSDPSPPNHNEFPHKTPPSHPFLFLADYKIYDHHQHHYHHHKYH</sequence>
<dbReference type="AlphaFoldDB" id="A0AAV6LGX8"/>
<accession>A0AAV6LGX8</accession>
<comment type="caution">
    <text evidence="1">The sequence shown here is derived from an EMBL/GenBank/DDBJ whole genome shotgun (WGS) entry which is preliminary data.</text>
</comment>
<reference evidence="1" key="1">
    <citation type="submission" date="2020-08" db="EMBL/GenBank/DDBJ databases">
        <title>Plant Genome Project.</title>
        <authorList>
            <person name="Zhang R.-G."/>
        </authorList>
    </citation>
    <scope>NUCLEOTIDE SEQUENCE</scope>
    <source>
        <strain evidence="1">WSP0</strain>
        <tissue evidence="1">Leaf</tissue>
    </source>
</reference>